<keyword evidence="4" id="KW-1185">Reference proteome</keyword>
<dbReference type="EMBL" id="CT868654">
    <property type="protein sequence ID" value="CAK89356.1"/>
    <property type="molecule type" value="Genomic_DNA"/>
</dbReference>
<dbReference type="OrthoDB" id="2421129at2759"/>
<organism evidence="3 4">
    <name type="scientific">Paramecium tetraurelia</name>
    <dbReference type="NCBI Taxonomy" id="5888"/>
    <lineage>
        <taxon>Eukaryota</taxon>
        <taxon>Sar</taxon>
        <taxon>Alveolata</taxon>
        <taxon>Ciliophora</taxon>
        <taxon>Intramacronucleata</taxon>
        <taxon>Oligohymenophorea</taxon>
        <taxon>Peniculida</taxon>
        <taxon>Parameciidae</taxon>
        <taxon>Paramecium</taxon>
    </lineage>
</organism>
<dbReference type="KEGG" id="ptm:GSPATT00022528001"/>
<dbReference type="OMA" id="KAWGEHA"/>
<dbReference type="RefSeq" id="XP_001456753.1">
    <property type="nucleotide sequence ID" value="XM_001456716.1"/>
</dbReference>
<proteinExistence type="predicted"/>
<dbReference type="SUPFAM" id="SSF50978">
    <property type="entry name" value="WD40 repeat-like"/>
    <property type="match status" value="1"/>
</dbReference>
<evidence type="ECO:0000313" key="3">
    <source>
        <dbReference type="EMBL" id="CAK89356.1"/>
    </source>
</evidence>
<evidence type="ECO:0000313" key="4">
    <source>
        <dbReference type="Proteomes" id="UP000000600"/>
    </source>
</evidence>
<evidence type="ECO:0000256" key="2">
    <source>
        <dbReference type="SAM" id="Coils"/>
    </source>
</evidence>
<feature type="coiled-coil region" evidence="2">
    <location>
        <begin position="24"/>
        <end position="51"/>
    </location>
</feature>
<reference evidence="3 4" key="1">
    <citation type="journal article" date="2006" name="Nature">
        <title>Global trends of whole-genome duplications revealed by the ciliate Paramecium tetraurelia.</title>
        <authorList>
            <consortium name="Genoscope"/>
            <person name="Aury J.-M."/>
            <person name="Jaillon O."/>
            <person name="Duret L."/>
            <person name="Noel B."/>
            <person name="Jubin C."/>
            <person name="Porcel B.M."/>
            <person name="Segurens B."/>
            <person name="Daubin V."/>
            <person name="Anthouard V."/>
            <person name="Aiach N."/>
            <person name="Arnaiz O."/>
            <person name="Billaut A."/>
            <person name="Beisson J."/>
            <person name="Blanc I."/>
            <person name="Bouhouche K."/>
            <person name="Camara F."/>
            <person name="Duharcourt S."/>
            <person name="Guigo R."/>
            <person name="Gogendeau D."/>
            <person name="Katinka M."/>
            <person name="Keller A.-M."/>
            <person name="Kissmehl R."/>
            <person name="Klotz C."/>
            <person name="Koll F."/>
            <person name="Le Moue A."/>
            <person name="Lepere C."/>
            <person name="Malinsky S."/>
            <person name="Nowacki M."/>
            <person name="Nowak J.K."/>
            <person name="Plattner H."/>
            <person name="Poulain J."/>
            <person name="Ruiz F."/>
            <person name="Serrano V."/>
            <person name="Zagulski M."/>
            <person name="Dessen P."/>
            <person name="Betermier M."/>
            <person name="Weissenbach J."/>
            <person name="Scarpelli C."/>
            <person name="Schachter V."/>
            <person name="Sperling L."/>
            <person name="Meyer E."/>
            <person name="Cohen J."/>
            <person name="Wincker P."/>
        </authorList>
    </citation>
    <scope>NUCLEOTIDE SEQUENCE [LARGE SCALE GENOMIC DNA]</scope>
    <source>
        <strain evidence="3 4">Stock d4-2</strain>
    </source>
</reference>
<dbReference type="InParanoid" id="A0E239"/>
<keyword evidence="1" id="KW-0853">WD repeat</keyword>
<dbReference type="PANTHER" id="PTHR19920">
    <property type="entry name" value="WD40 PROTEIN CIAO1"/>
    <property type="match status" value="1"/>
</dbReference>
<dbReference type="STRING" id="5888.A0E239"/>
<evidence type="ECO:0000256" key="1">
    <source>
        <dbReference type="PROSITE-ProRule" id="PRU00221"/>
    </source>
</evidence>
<dbReference type="PROSITE" id="PS50082">
    <property type="entry name" value="WD_REPEATS_2"/>
    <property type="match status" value="2"/>
</dbReference>
<dbReference type="HOGENOM" id="CLU_019203_1_0_1"/>
<dbReference type="Gene3D" id="2.130.10.10">
    <property type="entry name" value="YVTN repeat-like/Quinoprotein amine dehydrogenase"/>
    <property type="match status" value="1"/>
</dbReference>
<dbReference type="InterPro" id="IPR001680">
    <property type="entry name" value="WD40_rpt"/>
</dbReference>
<protein>
    <submittedName>
        <fullName evidence="3">Uncharacterized protein</fullName>
    </submittedName>
</protein>
<dbReference type="GeneID" id="5042538"/>
<gene>
    <name evidence="3" type="ORF">GSPATT00022528001</name>
</gene>
<dbReference type="InterPro" id="IPR015943">
    <property type="entry name" value="WD40/YVTN_repeat-like_dom_sf"/>
</dbReference>
<accession>A0E239</accession>
<dbReference type="InterPro" id="IPR036322">
    <property type="entry name" value="WD40_repeat_dom_sf"/>
</dbReference>
<sequence length="631" mass="74703">MDHILQIIKQNLKEIWMPRKQKEAETVVYNLVNLKQELQNLRTQFMEKLHQSLLIIDEILQYLQIQLISLKMSIDQNQNLEIRNPKQLKELIISQETQYNTNIGNKFTDLLTIWNDNFLKNFGNRMKKIAQRTSDCDLEPCFNSSNRPGNGNIKICQEHYQQINYVRTSNIANSQNWLACERCIQPDQNYIQLEELEKAWGEHARLTLGKFNNHQNNLSLYWKKILQISEEFNKFVSQQINLKNDAHSQQMCLMQKNWSSLSQVELNDIACDYNKQPNNLIYEKIEQESIKKEDQIQQVISQYQKFLEKLGILINQTNPKFELQNSIKQNKCISFAFSLDSSVMVVGQYCMIKVFQFREGDLTEQQELTEHQGHVRCLYFMKKTLQFVSGSTDNLIIIWSWNEKRKWYCDQILNGHSDYVRGGLIMNNKEDLIISGSDDKTIRFWVKRNNIWRLNQTLTDHVQEIKSISLNGSENQLVSCSTGYEIIVFKLNTEQQWMKKQQIQVDQEGYSLYFLSDTLFTFLSHKSDLLYIYEFDEPQQQFIKTKQIKLISGDKTIDYFPQQYNKEKQILLVKIGKTINIIKTIDQQQFVPVQFIENKDNYLYGAMTNDAEYLVTWESNDNTIKVRKCHQ</sequence>
<dbReference type="AlphaFoldDB" id="A0E239"/>
<dbReference type="Pfam" id="PF00400">
    <property type="entry name" value="WD40"/>
    <property type="match status" value="2"/>
</dbReference>
<dbReference type="PROSITE" id="PS50294">
    <property type="entry name" value="WD_REPEATS_REGION"/>
    <property type="match status" value="1"/>
</dbReference>
<feature type="repeat" description="WD" evidence="1">
    <location>
        <begin position="413"/>
        <end position="445"/>
    </location>
</feature>
<dbReference type="eggNOG" id="KOG0292">
    <property type="taxonomic scope" value="Eukaryota"/>
</dbReference>
<feature type="repeat" description="WD" evidence="1">
    <location>
        <begin position="368"/>
        <end position="400"/>
    </location>
</feature>
<name>A0E239_PARTE</name>
<keyword evidence="2" id="KW-0175">Coiled coil</keyword>
<dbReference type="SMART" id="SM00320">
    <property type="entry name" value="WD40"/>
    <property type="match status" value="3"/>
</dbReference>
<dbReference type="Proteomes" id="UP000000600">
    <property type="component" value="Unassembled WGS sequence"/>
</dbReference>
<dbReference type="PANTHER" id="PTHR19920:SF0">
    <property type="entry name" value="CYTOSOLIC IRON-SULFUR PROTEIN ASSEMBLY PROTEIN CIAO1-RELATED"/>
    <property type="match status" value="1"/>
</dbReference>